<protein>
    <submittedName>
        <fullName evidence="7">Glycoside hydrolase family 5 protein</fullName>
    </submittedName>
</protein>
<evidence type="ECO:0000256" key="2">
    <source>
        <dbReference type="ARBA" id="ARBA00022801"/>
    </source>
</evidence>
<dbReference type="PANTHER" id="PTHR31308:SF5">
    <property type="entry name" value="ERGOSTERYL-BETA-GLUCOSIDASE"/>
    <property type="match status" value="1"/>
</dbReference>
<evidence type="ECO:0000256" key="4">
    <source>
        <dbReference type="SAM" id="MobiDB-lite"/>
    </source>
</evidence>
<evidence type="ECO:0000259" key="5">
    <source>
        <dbReference type="Pfam" id="PF00150"/>
    </source>
</evidence>
<dbReference type="GO" id="GO:1904462">
    <property type="term" value="P:ergosteryl 3-beta-D-glucoside catabolic process"/>
    <property type="evidence" value="ECO:0007669"/>
    <property type="project" value="TreeGrafter"/>
</dbReference>
<dbReference type="InterPro" id="IPR013780">
    <property type="entry name" value="Glyco_hydro_b"/>
</dbReference>
<evidence type="ECO:0000259" key="6">
    <source>
        <dbReference type="Pfam" id="PF18564"/>
    </source>
</evidence>
<dbReference type="InterPro" id="IPR018087">
    <property type="entry name" value="Glyco_hydro_5_CS"/>
</dbReference>
<evidence type="ECO:0000256" key="1">
    <source>
        <dbReference type="ARBA" id="ARBA00005641"/>
    </source>
</evidence>
<dbReference type="InterPro" id="IPR052066">
    <property type="entry name" value="Glycosphingolipid_Hydrolases"/>
</dbReference>
<accession>A0A9P4HRR5</accession>
<feature type="region of interest" description="Disordered" evidence="4">
    <location>
        <begin position="570"/>
        <end position="632"/>
    </location>
</feature>
<keyword evidence="8" id="KW-1185">Reference proteome</keyword>
<feature type="domain" description="Glycoside hydrolase family 5" evidence="5">
    <location>
        <begin position="66"/>
        <end position="129"/>
    </location>
</feature>
<comment type="caution">
    <text evidence="7">The sequence shown here is derived from an EMBL/GenBank/DDBJ whole genome shotgun (WGS) entry which is preliminary data.</text>
</comment>
<proteinExistence type="inferred from homology"/>
<keyword evidence="3" id="KW-0326">Glycosidase</keyword>
<dbReference type="SUPFAM" id="SSF51445">
    <property type="entry name" value="(Trans)glycosidases"/>
    <property type="match status" value="1"/>
</dbReference>
<dbReference type="Pfam" id="PF18564">
    <property type="entry name" value="Glyco_hydro_5_C"/>
    <property type="match status" value="1"/>
</dbReference>
<dbReference type="Proteomes" id="UP000799776">
    <property type="component" value="Unassembled WGS sequence"/>
</dbReference>
<dbReference type="Pfam" id="PF00150">
    <property type="entry name" value="Cellulase"/>
    <property type="match status" value="1"/>
</dbReference>
<gene>
    <name evidence="7" type="ORF">K490DRAFT_46714</name>
</gene>
<dbReference type="OrthoDB" id="9971853at2759"/>
<feature type="compositionally biased region" description="Polar residues" evidence="4">
    <location>
        <begin position="597"/>
        <end position="624"/>
    </location>
</feature>
<evidence type="ECO:0000313" key="8">
    <source>
        <dbReference type="Proteomes" id="UP000799776"/>
    </source>
</evidence>
<evidence type="ECO:0000313" key="7">
    <source>
        <dbReference type="EMBL" id="KAF2085422.1"/>
    </source>
</evidence>
<dbReference type="InterPro" id="IPR001547">
    <property type="entry name" value="Glyco_hydro_5"/>
</dbReference>
<comment type="similarity">
    <text evidence="1">Belongs to the glycosyl hydrolase 5 (cellulase A) family.</text>
</comment>
<evidence type="ECO:0000256" key="3">
    <source>
        <dbReference type="ARBA" id="ARBA00023295"/>
    </source>
</evidence>
<dbReference type="EMBL" id="ML978731">
    <property type="protein sequence ID" value="KAF2085422.1"/>
    <property type="molecule type" value="Genomic_DNA"/>
</dbReference>
<keyword evidence="2 7" id="KW-0378">Hydrolase</keyword>
<dbReference type="PROSITE" id="PS00659">
    <property type="entry name" value="GLYCOSYL_HYDROL_F5"/>
    <property type="match status" value="1"/>
</dbReference>
<dbReference type="GO" id="GO:0050295">
    <property type="term" value="F:steryl-beta-glucosidase activity"/>
    <property type="evidence" value="ECO:0007669"/>
    <property type="project" value="TreeGrafter"/>
</dbReference>
<organism evidence="7 8">
    <name type="scientific">Saccharata proteae CBS 121410</name>
    <dbReference type="NCBI Taxonomy" id="1314787"/>
    <lineage>
        <taxon>Eukaryota</taxon>
        <taxon>Fungi</taxon>
        <taxon>Dikarya</taxon>
        <taxon>Ascomycota</taxon>
        <taxon>Pezizomycotina</taxon>
        <taxon>Dothideomycetes</taxon>
        <taxon>Dothideomycetes incertae sedis</taxon>
        <taxon>Botryosphaeriales</taxon>
        <taxon>Saccharataceae</taxon>
        <taxon>Saccharata</taxon>
    </lineage>
</organism>
<dbReference type="InterPro" id="IPR041036">
    <property type="entry name" value="GH5_C"/>
</dbReference>
<reference evidence="7" key="1">
    <citation type="journal article" date="2020" name="Stud. Mycol.">
        <title>101 Dothideomycetes genomes: a test case for predicting lifestyles and emergence of pathogens.</title>
        <authorList>
            <person name="Haridas S."/>
            <person name="Albert R."/>
            <person name="Binder M."/>
            <person name="Bloem J."/>
            <person name="Labutti K."/>
            <person name="Salamov A."/>
            <person name="Andreopoulos B."/>
            <person name="Baker S."/>
            <person name="Barry K."/>
            <person name="Bills G."/>
            <person name="Bluhm B."/>
            <person name="Cannon C."/>
            <person name="Castanera R."/>
            <person name="Culley D."/>
            <person name="Daum C."/>
            <person name="Ezra D."/>
            <person name="Gonzalez J."/>
            <person name="Henrissat B."/>
            <person name="Kuo A."/>
            <person name="Liang C."/>
            <person name="Lipzen A."/>
            <person name="Lutzoni F."/>
            <person name="Magnuson J."/>
            <person name="Mondo S."/>
            <person name="Nolan M."/>
            <person name="Ohm R."/>
            <person name="Pangilinan J."/>
            <person name="Park H.-J."/>
            <person name="Ramirez L."/>
            <person name="Alfaro M."/>
            <person name="Sun H."/>
            <person name="Tritt A."/>
            <person name="Yoshinaga Y."/>
            <person name="Zwiers L.-H."/>
            <person name="Turgeon B."/>
            <person name="Goodwin S."/>
            <person name="Spatafora J."/>
            <person name="Crous P."/>
            <person name="Grigoriev I."/>
        </authorList>
    </citation>
    <scope>NUCLEOTIDE SEQUENCE</scope>
    <source>
        <strain evidence="7">CBS 121410</strain>
    </source>
</reference>
<feature type="domain" description="Glycoside hydrolase family 5 C-terminal" evidence="6">
    <location>
        <begin position="640"/>
        <end position="729"/>
    </location>
</feature>
<dbReference type="InterPro" id="IPR017853">
    <property type="entry name" value="GH"/>
</dbReference>
<name>A0A9P4HRR5_9PEZI</name>
<feature type="compositionally biased region" description="Low complexity" evidence="4">
    <location>
        <begin position="570"/>
        <end position="596"/>
    </location>
</feature>
<dbReference type="AlphaFoldDB" id="A0A9P4HRR5"/>
<dbReference type="Gene3D" id="3.20.20.80">
    <property type="entry name" value="Glycosidases"/>
    <property type="match status" value="1"/>
</dbReference>
<dbReference type="FunFam" id="3.20.20.80:FF:000174">
    <property type="entry name" value="YIR007W-like protein"/>
    <property type="match status" value="1"/>
</dbReference>
<dbReference type="PANTHER" id="PTHR31308">
    <property type="match status" value="1"/>
</dbReference>
<sequence length="761" mass="85858">MSPLRLRIDGTTFRDPHNREVTLHGINVAGDAKFPLSPDQPSHVAENFFDGDNVSFVGRPFTADAAHSHFIRLKRWGYNTIRYVFTWEAIEAAGPGKYDEEWIQHTIAVLRIAKSYGFYVFMDPHQDVWSRFTGGSGAPLWTIYACGLNPRAFDVTEASLVQNTYPEPEKFPKMIWATNYTRLACQTIFTLFFAGKEFAPKAIIDGVNIQDYLEGHFFAACKHLAQRIHEAGDLEHEVVIGWESMNEPNRGLIGWQDISAIPKEQKLQKGTSPTAWQAMLTASGRSCEIDTWDFGGMGPYKSGTALVDPKGVSAWLPVDYDDSHYGWKRDPGWKLGECLWAQHGVWDPATDTLLKKDYFATHPGKGTTIDYEYFTNFFFMRHYRKHRDMVRSVFPEAIMFCQPPVLEIPPTIKDTEDDDPNMVFTPHFYDGVTLMTKKWNRWWNVDVFGVLRGRYLTPALAIKIGETAIRNCFRDQLAAIRKEGLDYMGVHPCFFSEIGIPYDMDDKYAYKTGDYTSQALAIDANHFALEQSHATGFTWWVYVATNNHYWGDQWNGEDLSIYSHDDKLLPSSPSGRSASRTSLDPGSPSYSRSQSSETLSVDPSNLKTTLSPEQMTSSGSQVPSENPDKPGFRAAEAYVRPTPIVTHGDIATYGFDLRNCTFSLSLTAPSPTTEDAPTEIFLPDFHFPQSQTEVEASGGKWTISVDDAENGLIQKLRWWHAEGEQSITVRGVKRRQGMVIGEGDEGYIEQCSQQSSKCAVM</sequence>
<dbReference type="GO" id="GO:0000272">
    <property type="term" value="P:polysaccharide catabolic process"/>
    <property type="evidence" value="ECO:0007669"/>
    <property type="project" value="InterPro"/>
</dbReference>
<dbReference type="Gene3D" id="2.60.40.1180">
    <property type="entry name" value="Golgi alpha-mannosidase II"/>
    <property type="match status" value="1"/>
</dbReference>
<dbReference type="FunFam" id="3.20.20.80:FF:000131">
    <property type="entry name" value="Glycoside hydrolase superfamily"/>
    <property type="match status" value="1"/>
</dbReference>